<dbReference type="AlphaFoldDB" id="A0AAE7DDR9"/>
<feature type="transmembrane region" description="Helical" evidence="1">
    <location>
        <begin position="108"/>
        <end position="126"/>
    </location>
</feature>
<keyword evidence="1" id="KW-1133">Transmembrane helix</keyword>
<name>A0AAE7DDR9_9PSED</name>
<keyword evidence="1" id="KW-0812">Transmembrane</keyword>
<gene>
    <name evidence="2" type="ORF">HGP31_10065</name>
</gene>
<evidence type="ECO:0000256" key="1">
    <source>
        <dbReference type="SAM" id="Phobius"/>
    </source>
</evidence>
<accession>A0AAE7DDR9</accession>
<sequence length="165" mass="18353">MRGRLLLNAGLFQIGWFACVLGAQRPWLLLLAMTCLAIHLLWIANTPDEWRYLLKVSACGWVLDSALLHLGVFQFPGATLILPPWLAILWLLFASTLRHSLSWTKRPWWIGSLLGAIGGPLSYWGGARLADVGLPLGTWPSILILALIWAMLMPALHWLAGQPAR</sequence>
<dbReference type="PROSITE" id="PS51257">
    <property type="entry name" value="PROKAR_LIPOPROTEIN"/>
    <property type="match status" value="1"/>
</dbReference>
<dbReference type="Proteomes" id="UP000501367">
    <property type="component" value="Chromosome"/>
</dbReference>
<dbReference type="EMBL" id="CP051487">
    <property type="protein sequence ID" value="QJC78643.1"/>
    <property type="molecule type" value="Genomic_DNA"/>
</dbReference>
<organism evidence="2 3">
    <name type="scientific">Pseudomonas umsongensis</name>
    <dbReference type="NCBI Taxonomy" id="198618"/>
    <lineage>
        <taxon>Bacteria</taxon>
        <taxon>Pseudomonadati</taxon>
        <taxon>Pseudomonadota</taxon>
        <taxon>Gammaproteobacteria</taxon>
        <taxon>Pseudomonadales</taxon>
        <taxon>Pseudomonadaceae</taxon>
        <taxon>Pseudomonas</taxon>
    </lineage>
</organism>
<dbReference type="Pfam" id="PF11086">
    <property type="entry name" value="DUF2878"/>
    <property type="match status" value="1"/>
</dbReference>
<reference evidence="2 3" key="1">
    <citation type="submission" date="2020-04" db="EMBL/GenBank/DDBJ databases">
        <authorList>
            <person name="Yao Y."/>
            <person name="He Z."/>
        </authorList>
    </citation>
    <scope>NUCLEOTIDE SEQUENCE [LARGE SCALE GENOMIC DNA]</scope>
    <source>
        <strain evidence="2 3">CY-1</strain>
    </source>
</reference>
<protein>
    <submittedName>
        <fullName evidence="2">DUF2878 family protein</fullName>
    </submittedName>
</protein>
<feature type="transmembrane region" description="Helical" evidence="1">
    <location>
        <begin position="138"/>
        <end position="160"/>
    </location>
</feature>
<keyword evidence="1" id="KW-0472">Membrane</keyword>
<evidence type="ECO:0000313" key="3">
    <source>
        <dbReference type="Proteomes" id="UP000501367"/>
    </source>
</evidence>
<feature type="transmembrane region" description="Helical" evidence="1">
    <location>
        <begin position="27"/>
        <end position="45"/>
    </location>
</feature>
<evidence type="ECO:0000313" key="2">
    <source>
        <dbReference type="EMBL" id="QJC78643.1"/>
    </source>
</evidence>
<dbReference type="GeneID" id="72193922"/>
<dbReference type="InterPro" id="IPR021306">
    <property type="entry name" value="DUF2878"/>
</dbReference>
<dbReference type="KEGG" id="pum:HGP31_10065"/>
<feature type="transmembrane region" description="Helical" evidence="1">
    <location>
        <begin position="78"/>
        <end position="96"/>
    </location>
</feature>
<dbReference type="RefSeq" id="WP_151141350.1">
    <property type="nucleotide sequence ID" value="NZ_CP044409.1"/>
</dbReference>
<proteinExistence type="predicted"/>